<feature type="region of interest" description="Disordered" evidence="2">
    <location>
        <begin position="86"/>
        <end position="148"/>
    </location>
</feature>
<organism evidence="4 5">
    <name type="scientific">Glarea lozoyensis (strain ATCC 74030 / MF5533)</name>
    <dbReference type="NCBI Taxonomy" id="1104152"/>
    <lineage>
        <taxon>Eukaryota</taxon>
        <taxon>Fungi</taxon>
        <taxon>Dikarya</taxon>
        <taxon>Ascomycota</taxon>
        <taxon>Pezizomycotina</taxon>
        <taxon>Leotiomycetes</taxon>
        <taxon>Helotiales</taxon>
        <taxon>Helotiaceae</taxon>
        <taxon>Glarea</taxon>
    </lineage>
</organism>
<dbReference type="GO" id="GO:0016740">
    <property type="term" value="F:transferase activity"/>
    <property type="evidence" value="ECO:0007669"/>
    <property type="project" value="UniProtKB-KW"/>
</dbReference>
<dbReference type="HOGENOM" id="CLU_1156494_0_0_1"/>
<dbReference type="EMBL" id="AGUE01000253">
    <property type="protein sequence ID" value="EHK96378.1"/>
    <property type="molecule type" value="Genomic_DNA"/>
</dbReference>
<accession>H0EYL9</accession>
<sequence>MTTGVQAQDATVGSPAPRLKGKATVDTLSIGCLAMVMKDGKLRRAEILSIKETKSGRQFYCNFDNFNKRLDEWVPAARIDFSQDVEWPSPEKPKETKKAAAPVAKKTTTGNKKAQKRPAATRETSIISEGETPHPWAEFTESQKATPDAEGDVTMTLDLDATPGADDDAMDVDDAAADAVAAKSQLNRDFNDEEEKKRLRHGGSMTQNQAEISRIRNISKVQFVIRKTPPKVHLATSSRK</sequence>
<protein>
    <submittedName>
        <fullName evidence="4">Putative Histone acetyltransferase esa-1</fullName>
    </submittedName>
</protein>
<feature type="domain" description="Tudor-knot" evidence="3">
    <location>
        <begin position="29"/>
        <end position="81"/>
    </location>
</feature>
<keyword evidence="5" id="KW-1185">Reference proteome</keyword>
<evidence type="ECO:0000256" key="1">
    <source>
        <dbReference type="ARBA" id="ARBA00011353"/>
    </source>
</evidence>
<keyword evidence="4" id="KW-0808">Transferase</keyword>
<reference evidence="4 5" key="1">
    <citation type="journal article" date="2012" name="Eukaryot. Cell">
        <title>Genome sequence of the fungus Glarea lozoyensis: the first genome sequence of a species from the Helotiaceae family.</title>
        <authorList>
            <person name="Youssar L."/>
            <person name="Gruening B.A."/>
            <person name="Erxleben A."/>
            <person name="Guenther S."/>
            <person name="Huettel W."/>
        </authorList>
    </citation>
    <scope>NUCLEOTIDE SEQUENCE [LARGE SCALE GENOMIC DNA]</scope>
    <source>
        <strain evidence="5">ATCC 74030 / MF5533</strain>
    </source>
</reference>
<feature type="region of interest" description="Disordered" evidence="2">
    <location>
        <begin position="183"/>
        <end position="213"/>
    </location>
</feature>
<evidence type="ECO:0000256" key="2">
    <source>
        <dbReference type="SAM" id="MobiDB-lite"/>
    </source>
</evidence>
<feature type="compositionally biased region" description="Basic and acidic residues" evidence="2">
    <location>
        <begin position="89"/>
        <end position="98"/>
    </location>
</feature>
<evidence type="ECO:0000313" key="5">
    <source>
        <dbReference type="Proteomes" id="UP000005446"/>
    </source>
</evidence>
<name>H0EYL9_GLAL7</name>
<gene>
    <name evidence="4" type="ORF">M7I_7925</name>
</gene>
<evidence type="ECO:0000259" key="3">
    <source>
        <dbReference type="Pfam" id="PF11717"/>
    </source>
</evidence>
<dbReference type="SUPFAM" id="SSF54160">
    <property type="entry name" value="Chromo domain-like"/>
    <property type="match status" value="1"/>
</dbReference>
<dbReference type="Gene3D" id="2.30.30.140">
    <property type="match status" value="1"/>
</dbReference>
<dbReference type="Pfam" id="PF11717">
    <property type="entry name" value="Tudor-knot"/>
    <property type="match status" value="1"/>
</dbReference>
<dbReference type="Proteomes" id="UP000005446">
    <property type="component" value="Unassembled WGS sequence"/>
</dbReference>
<dbReference type="AlphaFoldDB" id="H0EYL9"/>
<dbReference type="InterPro" id="IPR016197">
    <property type="entry name" value="Chromo-like_dom_sf"/>
</dbReference>
<dbReference type="InParanoid" id="H0EYL9"/>
<comment type="caution">
    <text evidence="4">The sequence shown here is derived from an EMBL/GenBank/DDBJ whole genome shotgun (WGS) entry which is preliminary data.</text>
</comment>
<comment type="subunit">
    <text evidence="1">Component of the NuA4 histone acetyltransferase complex.</text>
</comment>
<proteinExistence type="predicted"/>
<evidence type="ECO:0000313" key="4">
    <source>
        <dbReference type="EMBL" id="EHK96378.1"/>
    </source>
</evidence>
<dbReference type="OrthoDB" id="787137at2759"/>
<feature type="compositionally biased region" description="Low complexity" evidence="2">
    <location>
        <begin position="99"/>
        <end position="109"/>
    </location>
</feature>
<dbReference type="InterPro" id="IPR025995">
    <property type="entry name" value="Tudor-knot"/>
</dbReference>